<organism evidence="2 3">
    <name type="scientific">Trifolium medium</name>
    <dbReference type="NCBI Taxonomy" id="97028"/>
    <lineage>
        <taxon>Eukaryota</taxon>
        <taxon>Viridiplantae</taxon>
        <taxon>Streptophyta</taxon>
        <taxon>Embryophyta</taxon>
        <taxon>Tracheophyta</taxon>
        <taxon>Spermatophyta</taxon>
        <taxon>Magnoliopsida</taxon>
        <taxon>eudicotyledons</taxon>
        <taxon>Gunneridae</taxon>
        <taxon>Pentapetalae</taxon>
        <taxon>rosids</taxon>
        <taxon>fabids</taxon>
        <taxon>Fabales</taxon>
        <taxon>Fabaceae</taxon>
        <taxon>Papilionoideae</taxon>
        <taxon>50 kb inversion clade</taxon>
        <taxon>NPAAA clade</taxon>
        <taxon>Hologalegina</taxon>
        <taxon>IRL clade</taxon>
        <taxon>Trifolieae</taxon>
        <taxon>Trifolium</taxon>
    </lineage>
</organism>
<protein>
    <submittedName>
        <fullName evidence="2">Uncharacterized protein</fullName>
    </submittedName>
</protein>
<evidence type="ECO:0000313" key="2">
    <source>
        <dbReference type="EMBL" id="MCI53893.1"/>
    </source>
</evidence>
<evidence type="ECO:0000256" key="1">
    <source>
        <dbReference type="SAM" id="MobiDB-lite"/>
    </source>
</evidence>
<dbReference type="AlphaFoldDB" id="A0A392SYI5"/>
<evidence type="ECO:0000313" key="3">
    <source>
        <dbReference type="Proteomes" id="UP000265520"/>
    </source>
</evidence>
<reference evidence="2 3" key="1">
    <citation type="journal article" date="2018" name="Front. Plant Sci.">
        <title>Red Clover (Trifolium pratense) and Zigzag Clover (T. medium) - A Picture of Genomic Similarities and Differences.</title>
        <authorList>
            <person name="Dluhosova J."/>
            <person name="Istvanek J."/>
            <person name="Nedelnik J."/>
            <person name="Repkova J."/>
        </authorList>
    </citation>
    <scope>NUCLEOTIDE SEQUENCE [LARGE SCALE GENOMIC DNA]</scope>
    <source>
        <strain evidence="3">cv. 10/8</strain>
        <tissue evidence="2">Leaf</tissue>
    </source>
</reference>
<dbReference type="EMBL" id="LXQA010470662">
    <property type="protein sequence ID" value="MCI53893.1"/>
    <property type="molecule type" value="Genomic_DNA"/>
</dbReference>
<feature type="compositionally biased region" description="Basic and acidic residues" evidence="1">
    <location>
        <begin position="7"/>
        <end position="18"/>
    </location>
</feature>
<proteinExistence type="predicted"/>
<feature type="region of interest" description="Disordered" evidence="1">
    <location>
        <begin position="1"/>
        <end position="27"/>
    </location>
</feature>
<accession>A0A392SYI5</accession>
<dbReference type="Proteomes" id="UP000265520">
    <property type="component" value="Unassembled WGS sequence"/>
</dbReference>
<name>A0A392SYI5_9FABA</name>
<sequence length="65" mass="7087">MSLGIPIERDVNGDDKSDVPPLPSTSITPARLPSELDLCKNCLSAWLITLITPASKKKKKQGRKN</sequence>
<comment type="caution">
    <text evidence="2">The sequence shown here is derived from an EMBL/GenBank/DDBJ whole genome shotgun (WGS) entry which is preliminary data.</text>
</comment>
<keyword evidence="3" id="KW-1185">Reference proteome</keyword>